<gene>
    <name evidence="1" type="ORF">ACM01_46570</name>
</gene>
<organism evidence="1 2">
    <name type="scientific">Streptomyces viridochromogenes</name>
    <dbReference type="NCBI Taxonomy" id="1938"/>
    <lineage>
        <taxon>Bacteria</taxon>
        <taxon>Bacillati</taxon>
        <taxon>Actinomycetota</taxon>
        <taxon>Actinomycetes</taxon>
        <taxon>Kitasatosporales</taxon>
        <taxon>Streptomycetaceae</taxon>
        <taxon>Streptomyces</taxon>
    </lineage>
</organism>
<sequence length="65" mass="7168">MRVVDTRVKDVNELVRTVFRGGCTDLTCSRTPPVLKEVLDGLGSLFDEDAMFIPGAGQEPVCRTR</sequence>
<dbReference type="Proteomes" id="UP000037432">
    <property type="component" value="Unassembled WGS sequence"/>
</dbReference>
<dbReference type="AlphaFoldDB" id="A0A0J7YQT7"/>
<dbReference type="EMBL" id="LFNT01000219">
    <property type="protein sequence ID" value="KMS65976.1"/>
    <property type="molecule type" value="Genomic_DNA"/>
</dbReference>
<evidence type="ECO:0000313" key="1">
    <source>
        <dbReference type="EMBL" id="KMS65976.1"/>
    </source>
</evidence>
<protein>
    <submittedName>
        <fullName evidence="1">Uncharacterized protein</fullName>
    </submittedName>
</protein>
<reference evidence="1 2" key="1">
    <citation type="submission" date="2015-06" db="EMBL/GenBank/DDBJ databases">
        <authorList>
            <person name="Ju K.-S."/>
            <person name="Doroghazi J.R."/>
            <person name="Metcalf W.W."/>
        </authorList>
    </citation>
    <scope>NUCLEOTIDE SEQUENCE [LARGE SCALE GENOMIC DNA]</scope>
    <source>
        <strain evidence="1 2">NRRL 3414</strain>
    </source>
</reference>
<accession>A0A0J7YQT7</accession>
<comment type="caution">
    <text evidence="1">The sequence shown here is derived from an EMBL/GenBank/DDBJ whole genome shotgun (WGS) entry which is preliminary data.</text>
</comment>
<dbReference type="PATRIC" id="fig|1938.3.peg.3710"/>
<proteinExistence type="predicted"/>
<evidence type="ECO:0000313" key="2">
    <source>
        <dbReference type="Proteomes" id="UP000037432"/>
    </source>
</evidence>
<name>A0A0J7YQT7_STRVR</name>